<dbReference type="Proteomes" id="UP001177021">
    <property type="component" value="Unassembled WGS sequence"/>
</dbReference>
<organism evidence="1 2">
    <name type="scientific">Trifolium pratense</name>
    <name type="common">Red clover</name>
    <dbReference type="NCBI Taxonomy" id="57577"/>
    <lineage>
        <taxon>Eukaryota</taxon>
        <taxon>Viridiplantae</taxon>
        <taxon>Streptophyta</taxon>
        <taxon>Embryophyta</taxon>
        <taxon>Tracheophyta</taxon>
        <taxon>Spermatophyta</taxon>
        <taxon>Magnoliopsida</taxon>
        <taxon>eudicotyledons</taxon>
        <taxon>Gunneridae</taxon>
        <taxon>Pentapetalae</taxon>
        <taxon>rosids</taxon>
        <taxon>fabids</taxon>
        <taxon>Fabales</taxon>
        <taxon>Fabaceae</taxon>
        <taxon>Papilionoideae</taxon>
        <taxon>50 kb inversion clade</taxon>
        <taxon>NPAAA clade</taxon>
        <taxon>Hologalegina</taxon>
        <taxon>IRL clade</taxon>
        <taxon>Trifolieae</taxon>
        <taxon>Trifolium</taxon>
    </lineage>
</organism>
<dbReference type="EMBL" id="CASHSV030000513">
    <property type="protein sequence ID" value="CAJ2668324.1"/>
    <property type="molecule type" value="Genomic_DNA"/>
</dbReference>
<accession>A0ACB0LJQ2</accession>
<evidence type="ECO:0000313" key="1">
    <source>
        <dbReference type="EMBL" id="CAJ2668324.1"/>
    </source>
</evidence>
<evidence type="ECO:0000313" key="2">
    <source>
        <dbReference type="Proteomes" id="UP001177021"/>
    </source>
</evidence>
<keyword evidence="2" id="KW-1185">Reference proteome</keyword>
<sequence>MRPPMKRIDYNVGDKVEVCCKEEGFVGSYYEATIVSSLDNGKYVVRYKNLLKDDESGLLTEALFPKDLRPLPPRVRNPPKFQLNQKVDVFDKDGWWVGEITSEKIRMQKGYYYNVYFDYTNQNIYYPCDQIRVHHELSFSGEWILEA</sequence>
<proteinExistence type="predicted"/>
<reference evidence="1" key="1">
    <citation type="submission" date="2023-10" db="EMBL/GenBank/DDBJ databases">
        <authorList>
            <person name="Rodriguez Cubillos JULIANA M."/>
            <person name="De Vega J."/>
        </authorList>
    </citation>
    <scope>NUCLEOTIDE SEQUENCE</scope>
</reference>
<name>A0ACB0LJQ2_TRIPR</name>
<gene>
    <name evidence="1" type="ORF">MILVUS5_LOCUS32734</name>
</gene>
<protein>
    <submittedName>
        <fullName evidence="1">Uncharacterized protein</fullName>
    </submittedName>
</protein>
<comment type="caution">
    <text evidence="1">The sequence shown here is derived from an EMBL/GenBank/DDBJ whole genome shotgun (WGS) entry which is preliminary data.</text>
</comment>